<evidence type="ECO:0000313" key="2">
    <source>
        <dbReference type="EMBL" id="KHJ54501.1"/>
    </source>
</evidence>
<evidence type="ECO:0000259" key="1">
    <source>
        <dbReference type="Pfam" id="PF13460"/>
    </source>
</evidence>
<proteinExistence type="predicted"/>
<dbReference type="SUPFAM" id="SSF51735">
    <property type="entry name" value="NAD(P)-binding Rossmann-fold domains"/>
    <property type="match status" value="1"/>
</dbReference>
<dbReference type="CDD" id="cd05244">
    <property type="entry name" value="BVR-B_like_SDR_a"/>
    <property type="match status" value="1"/>
</dbReference>
<dbReference type="RefSeq" id="WP_039194098.1">
    <property type="nucleotide sequence ID" value="NZ_JRFJ01000003.1"/>
</dbReference>
<dbReference type="PANTHER" id="PTHR43355">
    <property type="entry name" value="FLAVIN REDUCTASE (NADPH)"/>
    <property type="match status" value="1"/>
</dbReference>
<dbReference type="GO" id="GO:0016646">
    <property type="term" value="F:oxidoreductase activity, acting on the CH-NH group of donors, NAD or NADP as acceptor"/>
    <property type="evidence" value="ECO:0007669"/>
    <property type="project" value="TreeGrafter"/>
</dbReference>
<dbReference type="PANTHER" id="PTHR43355:SF2">
    <property type="entry name" value="FLAVIN REDUCTASE (NADPH)"/>
    <property type="match status" value="1"/>
</dbReference>
<protein>
    <submittedName>
        <fullName evidence="2">3-beta hydroxysteroid dehydrogenase</fullName>
    </submittedName>
</protein>
<dbReference type="EMBL" id="JRFJ01000003">
    <property type="protein sequence ID" value="KHJ54501.1"/>
    <property type="molecule type" value="Genomic_DNA"/>
</dbReference>
<dbReference type="InterPro" id="IPR016040">
    <property type="entry name" value="NAD(P)-bd_dom"/>
</dbReference>
<feature type="domain" description="NAD(P)-binding" evidence="1">
    <location>
        <begin position="8"/>
        <end position="187"/>
    </location>
</feature>
<accession>A0A0B1Q545</accession>
<dbReference type="Proteomes" id="UP000030826">
    <property type="component" value="Unassembled WGS sequence"/>
</dbReference>
<organism evidence="2 3">
    <name type="scientific">Aureimonas altamirensis</name>
    <dbReference type="NCBI Taxonomy" id="370622"/>
    <lineage>
        <taxon>Bacteria</taxon>
        <taxon>Pseudomonadati</taxon>
        <taxon>Pseudomonadota</taxon>
        <taxon>Alphaproteobacteria</taxon>
        <taxon>Hyphomicrobiales</taxon>
        <taxon>Aurantimonadaceae</taxon>
        <taxon>Aureimonas</taxon>
    </lineage>
</organism>
<dbReference type="Pfam" id="PF13460">
    <property type="entry name" value="NAD_binding_10"/>
    <property type="match status" value="1"/>
</dbReference>
<comment type="caution">
    <text evidence="2">The sequence shown here is derived from an EMBL/GenBank/DDBJ whole genome shotgun (WGS) entry which is preliminary data.</text>
</comment>
<evidence type="ECO:0000313" key="3">
    <source>
        <dbReference type="Proteomes" id="UP000030826"/>
    </source>
</evidence>
<dbReference type="InterPro" id="IPR036291">
    <property type="entry name" value="NAD(P)-bd_dom_sf"/>
</dbReference>
<gene>
    <name evidence="2" type="ORF">LA66_13780</name>
</gene>
<dbReference type="AlphaFoldDB" id="A0A0B1Q545"/>
<dbReference type="InterPro" id="IPR051606">
    <property type="entry name" value="Polyketide_Oxido-like"/>
</dbReference>
<dbReference type="Gene3D" id="3.40.50.720">
    <property type="entry name" value="NAD(P)-binding Rossmann-like Domain"/>
    <property type="match status" value="1"/>
</dbReference>
<sequence length="203" mass="21805">MAKVALIGASGNAGSRILKELSDRGHRITATARNPDRIADLPNVTAVKGDVFDKDGLATLLAGHDAVISAVHFTASDAQTLIEAVRQSGVRRYLIVGGAGSLDVAPGQRLIDLPDFPEAYKAEAGKGAEFLDLIRKADDLEWTFISPSAEFVPGERTGTFRLGKDTLLSNEAGSRISFEDFAIALVDELERPQHIRARFTVGY</sequence>
<dbReference type="OrthoDB" id="7352421at2"/>
<dbReference type="STRING" id="370622.LA66_13780"/>
<reference evidence="2 3" key="1">
    <citation type="submission" date="2014-09" db="EMBL/GenBank/DDBJ databases">
        <title>Isolation and characterization of Aurantimonas altamirensis ON-56566 from clinical sample following a dog bite.</title>
        <authorList>
            <person name="Eshaghi A."/>
            <person name="Li A."/>
            <person name="Shahinas D."/>
            <person name="Bahn P."/>
            <person name="Kus J.V."/>
            <person name="Patel S.N."/>
        </authorList>
    </citation>
    <scope>NUCLEOTIDE SEQUENCE [LARGE SCALE GENOMIC DNA]</scope>
    <source>
        <strain evidence="2 3">ON-56566</strain>
    </source>
</reference>
<name>A0A0B1Q545_9HYPH</name>